<name>A0A1G6SKV8_9NOCA</name>
<keyword evidence="1" id="KW-0472">Membrane</keyword>
<feature type="transmembrane region" description="Helical" evidence="1">
    <location>
        <begin position="38"/>
        <end position="57"/>
    </location>
</feature>
<organism evidence="3 4">
    <name type="scientific">Rhodococcus tukisamuensis</name>
    <dbReference type="NCBI Taxonomy" id="168276"/>
    <lineage>
        <taxon>Bacteria</taxon>
        <taxon>Bacillati</taxon>
        <taxon>Actinomycetota</taxon>
        <taxon>Actinomycetes</taxon>
        <taxon>Mycobacteriales</taxon>
        <taxon>Nocardiaceae</taxon>
        <taxon>Rhodococcus</taxon>
    </lineage>
</organism>
<keyword evidence="1" id="KW-0812">Transmembrane</keyword>
<dbReference type="Proteomes" id="UP000199417">
    <property type="component" value="Unassembled WGS sequence"/>
</dbReference>
<evidence type="ECO:0000313" key="3">
    <source>
        <dbReference type="EMBL" id="SDD17542.1"/>
    </source>
</evidence>
<sequence length="58" mass="5660">MSAKITKTLAATAIALTVGVFAAPVATASELPVVSPAVGSVSLCFSVPLGSAALVWCI</sequence>
<keyword evidence="1" id="KW-1133">Transmembrane helix</keyword>
<reference evidence="3 4" key="1">
    <citation type="submission" date="2016-10" db="EMBL/GenBank/DDBJ databases">
        <authorList>
            <person name="de Groot N.N."/>
        </authorList>
    </citation>
    <scope>NUCLEOTIDE SEQUENCE [LARGE SCALE GENOMIC DNA]</scope>
    <source>
        <strain evidence="3 4">JCM 11308</strain>
    </source>
</reference>
<evidence type="ECO:0000256" key="1">
    <source>
        <dbReference type="SAM" id="Phobius"/>
    </source>
</evidence>
<gene>
    <name evidence="3" type="ORF">SAMN05444580_103180</name>
</gene>
<accession>A0A1G6SKV8</accession>
<keyword evidence="2" id="KW-0732">Signal</keyword>
<proteinExistence type="predicted"/>
<evidence type="ECO:0008006" key="5">
    <source>
        <dbReference type="Google" id="ProtNLM"/>
    </source>
</evidence>
<dbReference type="RefSeq" id="WP_169888157.1">
    <property type="nucleotide sequence ID" value="NZ_FNAB01000003.1"/>
</dbReference>
<keyword evidence="4" id="KW-1185">Reference proteome</keyword>
<feature type="signal peptide" evidence="2">
    <location>
        <begin position="1"/>
        <end position="22"/>
    </location>
</feature>
<dbReference type="EMBL" id="FNAB01000003">
    <property type="protein sequence ID" value="SDD17542.1"/>
    <property type="molecule type" value="Genomic_DNA"/>
</dbReference>
<protein>
    <recommendedName>
        <fullName evidence="5">Secreted protein</fullName>
    </recommendedName>
</protein>
<dbReference type="AlphaFoldDB" id="A0A1G6SKV8"/>
<feature type="chain" id="PRO_5011666401" description="Secreted protein" evidence="2">
    <location>
        <begin position="23"/>
        <end position="58"/>
    </location>
</feature>
<evidence type="ECO:0000256" key="2">
    <source>
        <dbReference type="SAM" id="SignalP"/>
    </source>
</evidence>
<evidence type="ECO:0000313" key="4">
    <source>
        <dbReference type="Proteomes" id="UP000199417"/>
    </source>
</evidence>